<protein>
    <recommendedName>
        <fullName evidence="9">Squalene/phytoene synthase</fullName>
    </recommendedName>
</protein>
<dbReference type="OrthoDB" id="270318at2759"/>
<evidence type="ECO:0000313" key="8">
    <source>
        <dbReference type="Proteomes" id="UP000039046"/>
    </source>
</evidence>
<comment type="subcellular location">
    <subcellularLocation>
        <location evidence="1">Mitochondrion inner membrane</location>
    </subcellularLocation>
</comment>
<keyword evidence="8" id="KW-1185">Reference proteome</keyword>
<gene>
    <name evidence="7" type="ORF">VHEMI07513</name>
</gene>
<evidence type="ECO:0000256" key="3">
    <source>
        <dbReference type="ARBA" id="ARBA00022946"/>
    </source>
</evidence>
<keyword evidence="4" id="KW-0496">Mitochondrion</keyword>
<sequence length="364" mass="40861">MNRTFLLRSSLRRLPVQPQHRRALHSFEKVDEARAHCHKQLELHDYDAHLIRRLIPRQAQDVYVALRALNLELARIPEAVSNPTLGAMRIKFWKDAINNTFSGRGTREPISTLLGSTAQQLEETTGRQTRQTVKFWTSRLIQTREKHLDNPPFTNMASLEDYAENIYSTMMYATLAAIPIRSIDMDHLASHIGKAAGIAAVLRSIPQLVAPQIKRSPNAGAVSSVTKEPTLLLPLDVMAEHGVKEEDVFRHGPQAEGLSEAIFTVATRANDHLITAREMMKRLRAGQGAGHDFEHQHDTEHMDDISTGNVNSDIEASFGVLIEAVPVNHFLDNLQAADFDPFAVKPPGWKGPWRLWKATSSKNF</sequence>
<evidence type="ECO:0000256" key="1">
    <source>
        <dbReference type="ARBA" id="ARBA00004273"/>
    </source>
</evidence>
<reference evidence="7 8" key="1">
    <citation type="journal article" date="2015" name="Genome Announc.">
        <title>Draft Genome Sequence and Gene Annotation of the Entomopathogenic Fungus Verticillium hemipterigenum.</title>
        <authorList>
            <person name="Horn F."/>
            <person name="Habel A."/>
            <person name="Scharf D.H."/>
            <person name="Dworschak J."/>
            <person name="Brakhage A.A."/>
            <person name="Guthke R."/>
            <person name="Hertweck C."/>
            <person name="Linde J."/>
        </authorList>
    </citation>
    <scope>NUCLEOTIDE SEQUENCE [LARGE SCALE GENOMIC DNA]</scope>
</reference>
<dbReference type="Gene3D" id="1.10.600.10">
    <property type="entry name" value="Farnesyl Diphosphate Synthase"/>
    <property type="match status" value="1"/>
</dbReference>
<evidence type="ECO:0000256" key="2">
    <source>
        <dbReference type="ARBA" id="ARBA00022792"/>
    </source>
</evidence>
<dbReference type="Pfam" id="PF00494">
    <property type="entry name" value="SQS_PSY"/>
    <property type="match status" value="1"/>
</dbReference>
<evidence type="ECO:0000256" key="6">
    <source>
        <dbReference type="ARBA" id="ARBA00038273"/>
    </source>
</evidence>
<dbReference type="EMBL" id="CDHN01000004">
    <property type="protein sequence ID" value="CEJ91824.1"/>
    <property type="molecule type" value="Genomic_DNA"/>
</dbReference>
<dbReference type="STRING" id="1531966.A0A0A1TAN0"/>
<keyword evidence="5" id="KW-0472">Membrane</keyword>
<comment type="similarity">
    <text evidence="6">Belongs to the NDUFAF6 family.</text>
</comment>
<evidence type="ECO:0000256" key="5">
    <source>
        <dbReference type="ARBA" id="ARBA00023136"/>
    </source>
</evidence>
<dbReference type="GO" id="GO:0005743">
    <property type="term" value="C:mitochondrial inner membrane"/>
    <property type="evidence" value="ECO:0007669"/>
    <property type="project" value="UniProtKB-SubCell"/>
</dbReference>
<evidence type="ECO:0000313" key="7">
    <source>
        <dbReference type="EMBL" id="CEJ91824.1"/>
    </source>
</evidence>
<evidence type="ECO:0000256" key="4">
    <source>
        <dbReference type="ARBA" id="ARBA00023128"/>
    </source>
</evidence>
<name>A0A0A1TAN0_9HYPO</name>
<evidence type="ECO:0008006" key="9">
    <source>
        <dbReference type="Google" id="ProtNLM"/>
    </source>
</evidence>
<dbReference type="AlphaFoldDB" id="A0A0A1TAN0"/>
<dbReference type="InterPro" id="IPR002060">
    <property type="entry name" value="Squ/phyt_synthse"/>
</dbReference>
<dbReference type="InterPro" id="IPR008949">
    <property type="entry name" value="Isoprenoid_synthase_dom_sf"/>
</dbReference>
<keyword evidence="2" id="KW-0999">Mitochondrion inner membrane</keyword>
<keyword evidence="3" id="KW-0809">Transit peptide</keyword>
<dbReference type="HOGENOM" id="CLU_037269_6_3_1"/>
<organism evidence="7 8">
    <name type="scientific">[Torrubiella] hemipterigena</name>
    <dbReference type="NCBI Taxonomy" id="1531966"/>
    <lineage>
        <taxon>Eukaryota</taxon>
        <taxon>Fungi</taxon>
        <taxon>Dikarya</taxon>
        <taxon>Ascomycota</taxon>
        <taxon>Pezizomycotina</taxon>
        <taxon>Sordariomycetes</taxon>
        <taxon>Hypocreomycetidae</taxon>
        <taxon>Hypocreales</taxon>
        <taxon>Clavicipitaceae</taxon>
        <taxon>Clavicipitaceae incertae sedis</taxon>
        <taxon>'Torrubiella' clade</taxon>
    </lineage>
</organism>
<dbReference type="PANTHER" id="PTHR21181">
    <property type="match status" value="1"/>
</dbReference>
<dbReference type="SUPFAM" id="SSF48576">
    <property type="entry name" value="Terpenoid synthases"/>
    <property type="match status" value="1"/>
</dbReference>
<dbReference type="PANTHER" id="PTHR21181:SF13">
    <property type="entry name" value="NADH DEHYDROGENASE (UBIQUINONE) COMPLEX I, ASSEMBLY FACTOR 6"/>
    <property type="match status" value="1"/>
</dbReference>
<proteinExistence type="inferred from homology"/>
<accession>A0A0A1TAN0</accession>
<dbReference type="Proteomes" id="UP000039046">
    <property type="component" value="Unassembled WGS sequence"/>
</dbReference>
<dbReference type="GO" id="GO:0032981">
    <property type="term" value="P:mitochondrial respiratory chain complex I assembly"/>
    <property type="evidence" value="ECO:0007669"/>
    <property type="project" value="TreeGrafter"/>
</dbReference>